<dbReference type="CDD" id="cd06223">
    <property type="entry name" value="PRTases_typeI"/>
    <property type="match status" value="1"/>
</dbReference>
<dbReference type="EC" id="2.4.2.9" evidence="4"/>
<dbReference type="InterPro" id="IPR000836">
    <property type="entry name" value="PRTase_dom"/>
</dbReference>
<evidence type="ECO:0000256" key="2">
    <source>
        <dbReference type="ARBA" id="ARBA00005180"/>
    </source>
</evidence>
<dbReference type="InterPro" id="IPR029057">
    <property type="entry name" value="PRTase-like"/>
</dbReference>
<evidence type="ECO:0000256" key="5">
    <source>
        <dbReference type="ARBA" id="ARBA00022533"/>
    </source>
</evidence>
<keyword evidence="6 12" id="KW-0328">Glycosyltransferase</keyword>
<dbReference type="GO" id="GO:0004845">
    <property type="term" value="F:uracil phosphoribosyltransferase activity"/>
    <property type="evidence" value="ECO:0007669"/>
    <property type="project" value="UniProtKB-EC"/>
</dbReference>
<dbReference type="GeneID" id="36520557"/>
<keyword evidence="5" id="KW-0021">Allosteric enzyme</keyword>
<keyword evidence="9" id="KW-0342">GTP-binding</keyword>
<feature type="region of interest" description="Disordered" evidence="10">
    <location>
        <begin position="1"/>
        <end position="24"/>
    </location>
</feature>
<comment type="pathway">
    <text evidence="2">Pyrimidine metabolism; UMP biosynthesis via salvage pathway; UMP from uracil: step 1/1.</text>
</comment>
<dbReference type="GO" id="GO:0005525">
    <property type="term" value="F:GTP binding"/>
    <property type="evidence" value="ECO:0007669"/>
    <property type="project" value="UniProtKB-KW"/>
</dbReference>
<feature type="domain" description="Phosphoribosyltransferase" evidence="11">
    <location>
        <begin position="32"/>
        <end position="235"/>
    </location>
</feature>
<dbReference type="GO" id="GO:0008655">
    <property type="term" value="P:pyrimidine-containing compound salvage"/>
    <property type="evidence" value="ECO:0007669"/>
    <property type="project" value="UniProtKB-ARBA"/>
</dbReference>
<reference evidence="12 13" key="1">
    <citation type="submission" date="2017-12" db="EMBL/GenBank/DDBJ databases">
        <authorList>
            <consortium name="DOE Joint Genome Institute"/>
            <person name="Haridas S."/>
            <person name="Kjaerbolling I."/>
            <person name="Vesth T.C."/>
            <person name="Frisvad J.C."/>
            <person name="Nybo J.L."/>
            <person name="Theobald S."/>
            <person name="Kuo A."/>
            <person name="Bowyer P."/>
            <person name="Matsuda Y."/>
            <person name="Mondo S."/>
            <person name="Lyhne E.K."/>
            <person name="Kogle M.E."/>
            <person name="Clum A."/>
            <person name="Lipzen A."/>
            <person name="Salamov A."/>
            <person name="Ngan C.Y."/>
            <person name="Daum C."/>
            <person name="Chiniquy J."/>
            <person name="Barry K."/>
            <person name="LaButti K."/>
            <person name="Simmons B.A."/>
            <person name="Magnuson J.K."/>
            <person name="Mortensen U.H."/>
            <person name="Larsen T.O."/>
            <person name="Grigoriev I.V."/>
            <person name="Baker S.E."/>
            <person name="Andersen M.R."/>
            <person name="Nordberg H.P."/>
            <person name="Cantor M.N."/>
            <person name="Hua S.X."/>
        </authorList>
    </citation>
    <scope>NUCLEOTIDE SEQUENCE [LARGE SCALE GENOMIC DNA]</scope>
    <source>
        <strain evidence="12 13">CBS 102.13</strain>
    </source>
</reference>
<evidence type="ECO:0000256" key="4">
    <source>
        <dbReference type="ARBA" id="ARBA00011894"/>
    </source>
</evidence>
<dbReference type="AlphaFoldDB" id="A0A2I2F658"/>
<evidence type="ECO:0000259" key="11">
    <source>
        <dbReference type="Pfam" id="PF14681"/>
    </source>
</evidence>
<dbReference type="OrthoDB" id="106623at2759"/>
<gene>
    <name evidence="12" type="ORF">BDW47DRAFT_109159</name>
</gene>
<evidence type="ECO:0000256" key="8">
    <source>
        <dbReference type="ARBA" id="ARBA00022741"/>
    </source>
</evidence>
<dbReference type="STRING" id="41067.A0A2I2F658"/>
<evidence type="ECO:0000256" key="7">
    <source>
        <dbReference type="ARBA" id="ARBA00022679"/>
    </source>
</evidence>
<comment type="similarity">
    <text evidence="3">Belongs to the UPRTase family.</text>
</comment>
<evidence type="ECO:0000313" key="12">
    <source>
        <dbReference type="EMBL" id="PLB36130.1"/>
    </source>
</evidence>
<comment type="cofactor">
    <cofactor evidence="1">
        <name>Mg(2+)</name>
        <dbReference type="ChEBI" id="CHEBI:18420"/>
    </cofactor>
</comment>
<protein>
    <recommendedName>
        <fullName evidence="4">uracil phosphoribosyltransferase</fullName>
        <ecNumber evidence="4">2.4.2.9</ecNumber>
    </recommendedName>
</protein>
<name>A0A2I2F658_ASPCN</name>
<sequence length="239" mass="25492">MTISHTSTTPNDNQTHHSHAGSSSARTFLLPQRGHLLSLMSILRDAGTTRATFSSTTERIADQLVNAALDLLPVEELAVTSPTGSTYYGARQTQPLTSVSILRAGASLDNAVRRAYTGPLTFGTILIQRDETTTLPALLYSKLPPQIPSNAVLILEPMLATGGSACCAIDVLKDAGVPEESIIFVNILSARYGLDRLLSTYPGLRVVTAAIDEALTARKEIDPGLGDFGDRFYGTGSKF</sequence>
<dbReference type="RefSeq" id="XP_024670142.1">
    <property type="nucleotide sequence ID" value="XM_024813397.1"/>
</dbReference>
<keyword evidence="7 12" id="KW-0808">Transferase</keyword>
<evidence type="ECO:0000256" key="6">
    <source>
        <dbReference type="ARBA" id="ARBA00022676"/>
    </source>
</evidence>
<dbReference type="Proteomes" id="UP000234585">
    <property type="component" value="Unassembled WGS sequence"/>
</dbReference>
<evidence type="ECO:0000256" key="10">
    <source>
        <dbReference type="SAM" id="MobiDB-lite"/>
    </source>
</evidence>
<keyword evidence="13" id="KW-1185">Reference proteome</keyword>
<dbReference type="Gene3D" id="3.40.50.2020">
    <property type="match status" value="1"/>
</dbReference>
<evidence type="ECO:0000256" key="3">
    <source>
        <dbReference type="ARBA" id="ARBA00009516"/>
    </source>
</evidence>
<feature type="compositionally biased region" description="Polar residues" evidence="10">
    <location>
        <begin position="1"/>
        <end position="13"/>
    </location>
</feature>
<keyword evidence="8" id="KW-0547">Nucleotide-binding</keyword>
<accession>A0A2I2F658</accession>
<dbReference type="SUPFAM" id="SSF53271">
    <property type="entry name" value="PRTase-like"/>
    <property type="match status" value="1"/>
</dbReference>
<evidence type="ECO:0000313" key="13">
    <source>
        <dbReference type="Proteomes" id="UP000234585"/>
    </source>
</evidence>
<dbReference type="Pfam" id="PF14681">
    <property type="entry name" value="UPRTase"/>
    <property type="match status" value="1"/>
</dbReference>
<evidence type="ECO:0000256" key="9">
    <source>
        <dbReference type="ARBA" id="ARBA00023134"/>
    </source>
</evidence>
<proteinExistence type="inferred from homology"/>
<organism evidence="12 13">
    <name type="scientific">Aspergillus candidus</name>
    <dbReference type="NCBI Taxonomy" id="41067"/>
    <lineage>
        <taxon>Eukaryota</taxon>
        <taxon>Fungi</taxon>
        <taxon>Dikarya</taxon>
        <taxon>Ascomycota</taxon>
        <taxon>Pezizomycotina</taxon>
        <taxon>Eurotiomycetes</taxon>
        <taxon>Eurotiomycetidae</taxon>
        <taxon>Eurotiales</taxon>
        <taxon>Aspergillaceae</taxon>
        <taxon>Aspergillus</taxon>
        <taxon>Aspergillus subgen. Circumdati</taxon>
    </lineage>
</organism>
<dbReference type="FunFam" id="3.40.50.2020:FF:000023">
    <property type="entry name" value="Probable uracil phosphoribosyltransferase"/>
    <property type="match status" value="1"/>
</dbReference>
<dbReference type="NCBIfam" id="NF001097">
    <property type="entry name" value="PRK00129.1"/>
    <property type="match status" value="1"/>
</dbReference>
<evidence type="ECO:0000256" key="1">
    <source>
        <dbReference type="ARBA" id="ARBA00001946"/>
    </source>
</evidence>
<dbReference type="EMBL" id="KZ559154">
    <property type="protein sequence ID" value="PLB36130.1"/>
    <property type="molecule type" value="Genomic_DNA"/>
</dbReference>